<dbReference type="Gene3D" id="2.30.110.10">
    <property type="entry name" value="Electron Transport, Fmn-binding Protein, Chain A"/>
    <property type="match status" value="1"/>
</dbReference>
<accession>A0ABV8ZPN7</accession>
<keyword evidence="5" id="KW-1185">Reference proteome</keyword>
<dbReference type="PANTHER" id="PTHR30466:SF11">
    <property type="entry name" value="FLAVIN-DEPENDENT MONOOXYGENASE, REDUCTASE SUBUNIT HSAB"/>
    <property type="match status" value="1"/>
</dbReference>
<dbReference type="PANTHER" id="PTHR30466">
    <property type="entry name" value="FLAVIN REDUCTASE"/>
    <property type="match status" value="1"/>
</dbReference>
<dbReference type="EMBL" id="JBHSEK010000001">
    <property type="protein sequence ID" value="MFC4488656.1"/>
    <property type="molecule type" value="Genomic_DNA"/>
</dbReference>
<comment type="caution">
    <text evidence="4">The sequence shown here is derived from an EMBL/GenBank/DDBJ whole genome shotgun (WGS) entry which is preliminary data.</text>
</comment>
<proteinExistence type="inferred from homology"/>
<evidence type="ECO:0000256" key="1">
    <source>
        <dbReference type="ARBA" id="ARBA00008898"/>
    </source>
</evidence>
<protein>
    <submittedName>
        <fullName evidence="4">Flavin reductase family protein</fullName>
        <ecNumber evidence="4">1.-.-.-</ecNumber>
    </submittedName>
</protein>
<sequence>MSAGNLALRQALGSFATGVAVASVLDPDHGPLGLTINAFSSVSLEPPLILWCLRKQSRAAASFLSTERFAIQVLSRQQQDLSRLFASPGLEERKRAQFTRQRHGAPLLSGVAAWLACRRKCQHEEGDHLIFIGEVLEAQHEPERQPLVYWRGDYHQTHPLATLEPQP</sequence>
<reference evidence="5" key="1">
    <citation type="journal article" date="2019" name="Int. J. Syst. Evol. Microbiol.">
        <title>The Global Catalogue of Microorganisms (GCM) 10K type strain sequencing project: providing services to taxonomists for standard genome sequencing and annotation.</title>
        <authorList>
            <consortium name="The Broad Institute Genomics Platform"/>
            <consortium name="The Broad Institute Genome Sequencing Center for Infectious Disease"/>
            <person name="Wu L."/>
            <person name="Ma J."/>
        </authorList>
    </citation>
    <scope>NUCLEOTIDE SEQUENCE [LARGE SCALE GENOMIC DNA]</scope>
    <source>
        <strain evidence="5">CGMCC 4.7608</strain>
    </source>
</reference>
<evidence type="ECO:0000259" key="3">
    <source>
        <dbReference type="SMART" id="SM00903"/>
    </source>
</evidence>
<dbReference type="Proteomes" id="UP001595999">
    <property type="component" value="Unassembled WGS sequence"/>
</dbReference>
<dbReference type="Pfam" id="PF01613">
    <property type="entry name" value="Flavin_Reduct"/>
    <property type="match status" value="1"/>
</dbReference>
<dbReference type="InterPro" id="IPR050268">
    <property type="entry name" value="NADH-dep_flavin_reductase"/>
</dbReference>
<evidence type="ECO:0000256" key="2">
    <source>
        <dbReference type="ARBA" id="ARBA00023002"/>
    </source>
</evidence>
<evidence type="ECO:0000313" key="4">
    <source>
        <dbReference type="EMBL" id="MFC4488656.1"/>
    </source>
</evidence>
<dbReference type="EC" id="1.-.-.-" evidence="4"/>
<gene>
    <name evidence="4" type="ORF">ACFO0R_03395</name>
</gene>
<dbReference type="InterPro" id="IPR012349">
    <property type="entry name" value="Split_barrel_FMN-bd"/>
</dbReference>
<dbReference type="SMART" id="SM00903">
    <property type="entry name" value="Flavin_Reduct"/>
    <property type="match status" value="1"/>
</dbReference>
<dbReference type="GO" id="GO:0016491">
    <property type="term" value="F:oxidoreductase activity"/>
    <property type="evidence" value="ECO:0007669"/>
    <property type="project" value="UniProtKB-KW"/>
</dbReference>
<name>A0ABV8ZPN7_9NEIS</name>
<feature type="domain" description="Flavin reductase like" evidence="3">
    <location>
        <begin position="12"/>
        <end position="156"/>
    </location>
</feature>
<organism evidence="4 5">
    <name type="scientific">Chromobacterium aquaticum</name>
    <dbReference type="NCBI Taxonomy" id="467180"/>
    <lineage>
        <taxon>Bacteria</taxon>
        <taxon>Pseudomonadati</taxon>
        <taxon>Pseudomonadota</taxon>
        <taxon>Betaproteobacteria</taxon>
        <taxon>Neisseriales</taxon>
        <taxon>Chromobacteriaceae</taxon>
        <taxon>Chromobacterium</taxon>
    </lineage>
</organism>
<keyword evidence="2 4" id="KW-0560">Oxidoreductase</keyword>
<dbReference type="SUPFAM" id="SSF50475">
    <property type="entry name" value="FMN-binding split barrel"/>
    <property type="match status" value="1"/>
</dbReference>
<evidence type="ECO:0000313" key="5">
    <source>
        <dbReference type="Proteomes" id="UP001595999"/>
    </source>
</evidence>
<dbReference type="RefSeq" id="WP_231463838.1">
    <property type="nucleotide sequence ID" value="NZ_JAJOHW010000111.1"/>
</dbReference>
<dbReference type="InterPro" id="IPR002563">
    <property type="entry name" value="Flavin_Rdtase-like_dom"/>
</dbReference>
<comment type="similarity">
    <text evidence="1">Belongs to the non-flavoprotein flavin reductase family.</text>
</comment>